<accession>A0ABR1S9H3</accession>
<protein>
    <submittedName>
        <fullName evidence="1">Uncharacterized protein</fullName>
    </submittedName>
</protein>
<organism evidence="1 2">
    <name type="scientific">Apiospora marii</name>
    <dbReference type="NCBI Taxonomy" id="335849"/>
    <lineage>
        <taxon>Eukaryota</taxon>
        <taxon>Fungi</taxon>
        <taxon>Dikarya</taxon>
        <taxon>Ascomycota</taxon>
        <taxon>Pezizomycotina</taxon>
        <taxon>Sordariomycetes</taxon>
        <taxon>Xylariomycetidae</taxon>
        <taxon>Amphisphaeriales</taxon>
        <taxon>Apiosporaceae</taxon>
        <taxon>Apiospora</taxon>
    </lineage>
</organism>
<proteinExistence type="predicted"/>
<dbReference type="Proteomes" id="UP001396898">
    <property type="component" value="Unassembled WGS sequence"/>
</dbReference>
<gene>
    <name evidence="1" type="ORF">PG991_005549</name>
</gene>
<evidence type="ECO:0000313" key="2">
    <source>
        <dbReference type="Proteomes" id="UP001396898"/>
    </source>
</evidence>
<reference evidence="1 2" key="1">
    <citation type="submission" date="2023-01" db="EMBL/GenBank/DDBJ databases">
        <title>Analysis of 21 Apiospora genomes using comparative genomics revels a genus with tremendous synthesis potential of carbohydrate active enzymes and secondary metabolites.</title>
        <authorList>
            <person name="Sorensen T."/>
        </authorList>
    </citation>
    <scope>NUCLEOTIDE SEQUENCE [LARGE SCALE GENOMIC DNA]</scope>
    <source>
        <strain evidence="1 2">CBS 20057</strain>
    </source>
</reference>
<dbReference type="EMBL" id="JAQQWI010000007">
    <property type="protein sequence ID" value="KAK8028493.1"/>
    <property type="molecule type" value="Genomic_DNA"/>
</dbReference>
<comment type="caution">
    <text evidence="1">The sequence shown here is derived from an EMBL/GenBank/DDBJ whole genome shotgun (WGS) entry which is preliminary data.</text>
</comment>
<name>A0ABR1S9H3_9PEZI</name>
<keyword evidence="2" id="KW-1185">Reference proteome</keyword>
<evidence type="ECO:0000313" key="1">
    <source>
        <dbReference type="EMBL" id="KAK8028493.1"/>
    </source>
</evidence>
<sequence>MKKYLRHKGSNFAPVELLVIMDSFKEALHSHLKSEPPAIAALVKYNTADHPIDIVKIANAAGRSEITWRALFNTLPVFFLNMGTATFEDGIWHDVFPPLKGVVRVIMLRLVPMWHPGRWRITSCSHDGRVKPLAV</sequence>